<dbReference type="EMBL" id="JADCNL010000008">
    <property type="protein sequence ID" value="KAG0470689.1"/>
    <property type="molecule type" value="Genomic_DNA"/>
</dbReference>
<comment type="caution">
    <text evidence="1">The sequence shown here is derived from an EMBL/GenBank/DDBJ whole genome shotgun (WGS) entry which is preliminary data.</text>
</comment>
<reference evidence="1 2" key="1">
    <citation type="journal article" date="2020" name="Nat. Food">
        <title>A phased Vanilla planifolia genome enables genetic improvement of flavour and production.</title>
        <authorList>
            <person name="Hasing T."/>
            <person name="Tang H."/>
            <person name="Brym M."/>
            <person name="Khazi F."/>
            <person name="Huang T."/>
            <person name="Chambers A.H."/>
        </authorList>
    </citation>
    <scope>NUCLEOTIDE SEQUENCE [LARGE SCALE GENOMIC DNA]</scope>
    <source>
        <tissue evidence="1">Leaf</tissue>
    </source>
</reference>
<dbReference type="Proteomes" id="UP000636800">
    <property type="component" value="Unassembled WGS sequence"/>
</dbReference>
<evidence type="ECO:0000313" key="1">
    <source>
        <dbReference type="EMBL" id="KAG0470689.1"/>
    </source>
</evidence>
<evidence type="ECO:0000313" key="2">
    <source>
        <dbReference type="Proteomes" id="UP000636800"/>
    </source>
</evidence>
<dbReference type="AlphaFoldDB" id="A0A835QE01"/>
<keyword evidence="2" id="KW-1185">Reference proteome</keyword>
<proteinExistence type="predicted"/>
<gene>
    <name evidence="1" type="ORF">HPP92_017389</name>
</gene>
<accession>A0A835QE01</accession>
<dbReference type="OrthoDB" id="288590at2759"/>
<protein>
    <submittedName>
        <fullName evidence="1">Uncharacterized protein</fullName>
    </submittedName>
</protein>
<sequence>MVADLLDKNGCWNVEHLWEHFVEDLIHRILHYRQFSWEAFNALIWRKTELTLPNTNQRVKTLTWRMCRDTIPVKAWLS</sequence>
<organism evidence="1 2">
    <name type="scientific">Vanilla planifolia</name>
    <name type="common">Vanilla</name>
    <dbReference type="NCBI Taxonomy" id="51239"/>
    <lineage>
        <taxon>Eukaryota</taxon>
        <taxon>Viridiplantae</taxon>
        <taxon>Streptophyta</taxon>
        <taxon>Embryophyta</taxon>
        <taxon>Tracheophyta</taxon>
        <taxon>Spermatophyta</taxon>
        <taxon>Magnoliopsida</taxon>
        <taxon>Liliopsida</taxon>
        <taxon>Asparagales</taxon>
        <taxon>Orchidaceae</taxon>
        <taxon>Vanilloideae</taxon>
        <taxon>Vanilleae</taxon>
        <taxon>Vanilla</taxon>
    </lineage>
</organism>
<name>A0A835QE01_VANPL</name>